<dbReference type="Pfam" id="PF00561">
    <property type="entry name" value="Abhydrolase_1"/>
    <property type="match status" value="1"/>
</dbReference>
<feature type="domain" description="AB hydrolase-1" evidence="1">
    <location>
        <begin position="35"/>
        <end position="313"/>
    </location>
</feature>
<reference evidence="2 3" key="1">
    <citation type="submission" date="2018-05" db="EMBL/GenBank/DDBJ databases">
        <title>Genome sequencing and assembly of the regulated plant pathogen Lachnellula willkommii and related sister species for the development of diagnostic species identification markers.</title>
        <authorList>
            <person name="Giroux E."/>
            <person name="Bilodeau G."/>
        </authorList>
    </citation>
    <scope>NUCLEOTIDE SEQUENCE [LARGE SCALE GENOMIC DNA]</scope>
    <source>
        <strain evidence="2 3">CBS 268.59</strain>
    </source>
</reference>
<dbReference type="PANTHER" id="PTHR43798">
    <property type="entry name" value="MONOACYLGLYCEROL LIPASE"/>
    <property type="match status" value="1"/>
</dbReference>
<protein>
    <submittedName>
        <fullName evidence="2">Epoxide hydrolase A</fullName>
    </submittedName>
</protein>
<dbReference type="InterPro" id="IPR000639">
    <property type="entry name" value="Epox_hydrolase-like"/>
</dbReference>
<dbReference type="SUPFAM" id="SSF53474">
    <property type="entry name" value="alpha/beta-Hydrolases"/>
    <property type="match status" value="1"/>
</dbReference>
<dbReference type="GO" id="GO:0046464">
    <property type="term" value="P:acylglycerol catabolic process"/>
    <property type="evidence" value="ECO:0007669"/>
    <property type="project" value="TreeGrafter"/>
</dbReference>
<organism evidence="2 3">
    <name type="scientific">Lachnellula suecica</name>
    <dbReference type="NCBI Taxonomy" id="602035"/>
    <lineage>
        <taxon>Eukaryota</taxon>
        <taxon>Fungi</taxon>
        <taxon>Dikarya</taxon>
        <taxon>Ascomycota</taxon>
        <taxon>Pezizomycotina</taxon>
        <taxon>Leotiomycetes</taxon>
        <taxon>Helotiales</taxon>
        <taxon>Lachnaceae</taxon>
        <taxon>Lachnellula</taxon>
    </lineage>
</organism>
<keyword evidence="2" id="KW-0378">Hydrolase</keyword>
<keyword evidence="3" id="KW-1185">Reference proteome</keyword>
<name>A0A8T9CB71_9HELO</name>
<dbReference type="GO" id="GO:0047372">
    <property type="term" value="F:monoacylglycerol lipase activity"/>
    <property type="evidence" value="ECO:0007669"/>
    <property type="project" value="TreeGrafter"/>
</dbReference>
<evidence type="ECO:0000313" key="2">
    <source>
        <dbReference type="EMBL" id="TVY82821.1"/>
    </source>
</evidence>
<accession>A0A8T9CB71</accession>
<comment type="caution">
    <text evidence="2">The sequence shown here is derived from an EMBL/GenBank/DDBJ whole genome shotgun (WGS) entry which is preliminary data.</text>
</comment>
<dbReference type="InterPro" id="IPR029058">
    <property type="entry name" value="AB_hydrolase_fold"/>
</dbReference>
<sequence length="330" mass="37202">MATIGFSANAKSINLPSGTAYTYVYFPKTDPSKYTLLFLHGFPSSSYDWLHQISYFSSKGYGVLAPDLLGYGGTDKPDALEPYVFKTMAADIDALLEVENIEQVHAVGHDFGSIFLSTFIKYYPSRILSSAFLVVGYLPPGKVFDAELARKMSEELLGFDKRGYRQLLLKDESWKLLEDHAESFFTLAYGPENTTAMSFYPPGKLEEFLKTNRTAAYPPWMTPEYKQTRDRIFASGGYRGPTNWYRSRFGQSLGVQQEAKDIPDLRLHCRTLLIQPNHASIVAIPGMAELTRAYAEQCIVKEVSTTGHWVQLEARNEVNEMLEKFIEGGL</sequence>
<gene>
    <name evidence="2" type="primary">ephA</name>
    <name evidence="2" type="ORF">LSUE1_G002919</name>
</gene>
<dbReference type="AlphaFoldDB" id="A0A8T9CB71"/>
<evidence type="ECO:0000313" key="3">
    <source>
        <dbReference type="Proteomes" id="UP000469558"/>
    </source>
</evidence>
<dbReference type="Proteomes" id="UP000469558">
    <property type="component" value="Unassembled WGS sequence"/>
</dbReference>
<dbReference type="OrthoDB" id="284184at2759"/>
<dbReference type="InterPro" id="IPR050266">
    <property type="entry name" value="AB_hydrolase_sf"/>
</dbReference>
<dbReference type="Gene3D" id="3.40.50.1820">
    <property type="entry name" value="alpha/beta hydrolase"/>
    <property type="match status" value="1"/>
</dbReference>
<dbReference type="InterPro" id="IPR000073">
    <property type="entry name" value="AB_hydrolase_1"/>
</dbReference>
<dbReference type="EMBL" id="QGMK01000271">
    <property type="protein sequence ID" value="TVY82821.1"/>
    <property type="molecule type" value="Genomic_DNA"/>
</dbReference>
<proteinExistence type="predicted"/>
<evidence type="ECO:0000259" key="1">
    <source>
        <dbReference type="Pfam" id="PF00561"/>
    </source>
</evidence>
<dbReference type="PANTHER" id="PTHR43798:SF33">
    <property type="entry name" value="HYDROLASE, PUTATIVE (AFU_ORTHOLOGUE AFUA_2G14860)-RELATED"/>
    <property type="match status" value="1"/>
</dbReference>
<dbReference type="GO" id="GO:0016020">
    <property type="term" value="C:membrane"/>
    <property type="evidence" value="ECO:0007669"/>
    <property type="project" value="TreeGrafter"/>
</dbReference>
<dbReference type="PRINTS" id="PR00412">
    <property type="entry name" value="EPOXHYDRLASE"/>
</dbReference>